<dbReference type="GO" id="GO:0046872">
    <property type="term" value="F:metal ion binding"/>
    <property type="evidence" value="ECO:0007669"/>
    <property type="project" value="UniProtKB-KW"/>
</dbReference>
<protein>
    <submittedName>
        <fullName evidence="6">Serine/threonine protein kinase related protein</fullName>
    </submittedName>
</protein>
<dbReference type="GO" id="GO:0016787">
    <property type="term" value="F:hydrolase activity"/>
    <property type="evidence" value="ECO:0007669"/>
    <property type="project" value="UniProtKB-KW"/>
</dbReference>
<evidence type="ECO:0000256" key="1">
    <source>
        <dbReference type="ARBA" id="ARBA00022723"/>
    </source>
</evidence>
<dbReference type="Pfam" id="PF00149">
    <property type="entry name" value="Metallophos"/>
    <property type="match status" value="1"/>
</dbReference>
<dbReference type="PANTHER" id="PTHR42988">
    <property type="entry name" value="PHOSPHOHYDROLASE"/>
    <property type="match status" value="1"/>
</dbReference>
<evidence type="ECO:0000256" key="4">
    <source>
        <dbReference type="ARBA" id="ARBA00025742"/>
    </source>
</evidence>
<keyword evidence="6" id="KW-0808">Transferase</keyword>
<evidence type="ECO:0000256" key="2">
    <source>
        <dbReference type="ARBA" id="ARBA00022801"/>
    </source>
</evidence>
<proteinExistence type="inferred from homology"/>
<accession>A0A1W1BUE5</accession>
<keyword evidence="1" id="KW-0479">Metal-binding</keyword>
<keyword evidence="2" id="KW-0378">Hydrolase</keyword>
<reference evidence="6" key="1">
    <citation type="submission" date="2016-10" db="EMBL/GenBank/DDBJ databases">
        <authorList>
            <person name="de Groot N.N."/>
        </authorList>
    </citation>
    <scope>NUCLEOTIDE SEQUENCE</scope>
</reference>
<comment type="similarity">
    <text evidence="4">Belongs to the cyclic nucleotide phosphodiesterase class-III family.</text>
</comment>
<dbReference type="Gene3D" id="3.60.21.10">
    <property type="match status" value="1"/>
</dbReference>
<dbReference type="GO" id="GO:0004674">
    <property type="term" value="F:protein serine/threonine kinase activity"/>
    <property type="evidence" value="ECO:0007669"/>
    <property type="project" value="UniProtKB-KW"/>
</dbReference>
<evidence type="ECO:0000256" key="3">
    <source>
        <dbReference type="ARBA" id="ARBA00023004"/>
    </source>
</evidence>
<dbReference type="EMBL" id="FPHG01000031">
    <property type="protein sequence ID" value="SFV57143.1"/>
    <property type="molecule type" value="Genomic_DNA"/>
</dbReference>
<sequence length="284" mass="32552">MIKQDRRGFFKSALALGSLPLFVNAESKDVNSKKNILKFIHITDSHMDLSDDDSIDSIRNMVTYINKNYTDLDFVLFGGDNFNNNVVGNKDAVKFKELIDKLNSPAYSVRGNKESNPNPKDSINLDEFKKMFMSSKELKIDGKDWLLEVKGYNILGLDSCIEGKNNGEYTKETIAFAKKSLENGKPTVILNHHPYTNYWKSTDEKDIHKYVLNNSDEVQKELFGYKNLILTLSGHKHIDSITKINDTKVIVTRGFVRPLDLDHFPMRYVELDNGKINEKLIYTI</sequence>
<keyword evidence="3" id="KW-0408">Iron</keyword>
<evidence type="ECO:0000259" key="5">
    <source>
        <dbReference type="Pfam" id="PF00149"/>
    </source>
</evidence>
<feature type="domain" description="Calcineurin-like phosphoesterase" evidence="5">
    <location>
        <begin position="37"/>
        <end position="238"/>
    </location>
</feature>
<dbReference type="InterPro" id="IPR050884">
    <property type="entry name" value="CNP_phosphodiesterase-III"/>
</dbReference>
<name>A0A1W1BUE5_9ZZZZ</name>
<dbReference type="InterPro" id="IPR004843">
    <property type="entry name" value="Calcineurin-like_PHP"/>
</dbReference>
<organism evidence="6">
    <name type="scientific">hydrothermal vent metagenome</name>
    <dbReference type="NCBI Taxonomy" id="652676"/>
    <lineage>
        <taxon>unclassified sequences</taxon>
        <taxon>metagenomes</taxon>
        <taxon>ecological metagenomes</taxon>
    </lineage>
</organism>
<keyword evidence="6" id="KW-0723">Serine/threonine-protein kinase</keyword>
<evidence type="ECO:0000313" key="6">
    <source>
        <dbReference type="EMBL" id="SFV57143.1"/>
    </source>
</evidence>
<dbReference type="SUPFAM" id="SSF56300">
    <property type="entry name" value="Metallo-dependent phosphatases"/>
    <property type="match status" value="1"/>
</dbReference>
<keyword evidence="6" id="KW-0418">Kinase</keyword>
<dbReference type="InterPro" id="IPR029052">
    <property type="entry name" value="Metallo-depent_PP-like"/>
</dbReference>
<dbReference type="PANTHER" id="PTHR42988:SF2">
    <property type="entry name" value="CYCLIC NUCLEOTIDE PHOSPHODIESTERASE CBUA0032-RELATED"/>
    <property type="match status" value="1"/>
</dbReference>
<gene>
    <name evidence="6" type="ORF">MNB_SV-9-494</name>
</gene>
<dbReference type="AlphaFoldDB" id="A0A1W1BUE5"/>